<proteinExistence type="predicted"/>
<keyword evidence="2" id="KW-1185">Reference proteome</keyword>
<dbReference type="EMBL" id="BAAATE010000031">
    <property type="protein sequence ID" value="GAA2689831.1"/>
    <property type="molecule type" value="Genomic_DNA"/>
</dbReference>
<dbReference type="InterPro" id="IPR011990">
    <property type="entry name" value="TPR-like_helical_dom_sf"/>
</dbReference>
<dbReference type="Pfam" id="PF14559">
    <property type="entry name" value="TPR_19"/>
    <property type="match status" value="1"/>
</dbReference>
<evidence type="ECO:0000313" key="2">
    <source>
        <dbReference type="Proteomes" id="UP001501666"/>
    </source>
</evidence>
<dbReference type="SUPFAM" id="SSF48452">
    <property type="entry name" value="TPR-like"/>
    <property type="match status" value="1"/>
</dbReference>
<evidence type="ECO:0000313" key="1">
    <source>
        <dbReference type="EMBL" id="GAA2689831.1"/>
    </source>
</evidence>
<protein>
    <submittedName>
        <fullName evidence="1">Tetratricopeptide repeat protein</fullName>
    </submittedName>
</protein>
<dbReference type="Proteomes" id="UP001501666">
    <property type="component" value="Unassembled WGS sequence"/>
</dbReference>
<comment type="caution">
    <text evidence="1">The sequence shown here is derived from an EMBL/GenBank/DDBJ whole genome shotgun (WGS) entry which is preliminary data.</text>
</comment>
<reference evidence="2" key="1">
    <citation type="journal article" date="2019" name="Int. J. Syst. Evol. Microbiol.">
        <title>The Global Catalogue of Microorganisms (GCM) 10K type strain sequencing project: providing services to taxonomists for standard genome sequencing and annotation.</title>
        <authorList>
            <consortium name="The Broad Institute Genomics Platform"/>
            <consortium name="The Broad Institute Genome Sequencing Center for Infectious Disease"/>
            <person name="Wu L."/>
            <person name="Ma J."/>
        </authorList>
    </citation>
    <scope>NUCLEOTIDE SEQUENCE [LARGE SCALE GENOMIC DNA]</scope>
    <source>
        <strain evidence="2">JCM 6835</strain>
    </source>
</reference>
<name>A0ABP6FD15_9ACTN</name>
<organism evidence="1 2">
    <name type="scientific">Nonomuraea recticatena</name>
    <dbReference type="NCBI Taxonomy" id="46178"/>
    <lineage>
        <taxon>Bacteria</taxon>
        <taxon>Bacillati</taxon>
        <taxon>Actinomycetota</taxon>
        <taxon>Actinomycetes</taxon>
        <taxon>Streptosporangiales</taxon>
        <taxon>Streptosporangiaceae</taxon>
        <taxon>Nonomuraea</taxon>
    </lineage>
</organism>
<sequence length="125" mass="14141">MTVQLPVNEIERYRFAERLLGMKDPLGALMMLEPLLQEHGDDRGLQELAARAYYHSAQLGRARQALTSLLERDPSDHYARFLLGRTLERSSLLTEALPHLRMAAAMHADPDYAESVGRVERKLAA</sequence>
<dbReference type="Gene3D" id="1.25.40.10">
    <property type="entry name" value="Tetratricopeptide repeat domain"/>
    <property type="match status" value="1"/>
</dbReference>
<gene>
    <name evidence="1" type="ORF">GCM10010412_079110</name>
</gene>
<accession>A0ABP6FD15</accession>